<dbReference type="PANTHER" id="PTHR10963:SF27">
    <property type="entry name" value="GLYCOSIDASE-RELATED"/>
    <property type="match status" value="1"/>
</dbReference>
<evidence type="ECO:0000256" key="11">
    <source>
        <dbReference type="ARBA" id="ARBA00023316"/>
    </source>
</evidence>
<comment type="similarity">
    <text evidence="12">Belongs to the glycosyl hydrolase 16 family. CRH1 subfamily.</text>
</comment>
<dbReference type="SUPFAM" id="SSF49899">
    <property type="entry name" value="Concanavalin A-like lectins/glucanases"/>
    <property type="match status" value="1"/>
</dbReference>
<keyword evidence="13" id="KW-0812">Transmembrane</keyword>
<feature type="chain" id="PRO_5027065059" description="chitinase" evidence="14">
    <location>
        <begin position="19"/>
        <end position="368"/>
    </location>
</feature>
<evidence type="ECO:0000256" key="6">
    <source>
        <dbReference type="ARBA" id="ARBA00022729"/>
    </source>
</evidence>
<sequence length="368" mass="40447">MLRSTLLSAALLAAGAVAQTFTACNPLNSTCPPNPALGTTYEQKFDGSVKEFDPRFWNVTAGNDNLINFGASGANLVLHEKGQMVTIQSNFFIMWGQLEMVFRAAPGTGIISTVILISDDLDEIDWELMGGNHSFVENNYYGWGNVDQRNAQYDPVSVGPQDDYLNYTVDWNADRMQFLVDSKVVRTVNYDVPGKYPQTPMQVRFGIWAAGASDAPGTVEWAGGKTDFSQGPFAMNIKSIRVTDGTSNVTQYSYGDHSGSWQSIVGTAGQSQAYQDMHTLTTTQAAAQRWNNLSQGAKIGIAVGVCSVALIGLSVFLFYCFGQRKQGRAERAIADKEWQQHTDELNNYRQMMAKGQFAISNMGHGQRF</sequence>
<dbReference type="AlphaFoldDB" id="A0A6J3MAS8"/>
<dbReference type="PROSITE" id="PS51762">
    <property type="entry name" value="GH16_2"/>
    <property type="match status" value="1"/>
</dbReference>
<keyword evidence="9" id="KW-0325">Glycoprotein</keyword>
<evidence type="ECO:0000256" key="4">
    <source>
        <dbReference type="ARBA" id="ARBA00022676"/>
    </source>
</evidence>
<evidence type="ECO:0000256" key="12">
    <source>
        <dbReference type="ARBA" id="ARBA00038074"/>
    </source>
</evidence>
<dbReference type="InterPro" id="IPR050546">
    <property type="entry name" value="Glycosyl_Hydrlase_16"/>
</dbReference>
<protein>
    <recommendedName>
        <fullName evidence="3">chitinase</fullName>
        <ecNumber evidence="3">3.2.1.14</ecNumber>
    </recommendedName>
</protein>
<dbReference type="InterPro" id="IPR013320">
    <property type="entry name" value="ConA-like_dom_sf"/>
</dbReference>
<keyword evidence="4" id="KW-0328">Glycosyltransferase</keyword>
<dbReference type="OrthoDB" id="4781at2759"/>
<evidence type="ECO:0000256" key="3">
    <source>
        <dbReference type="ARBA" id="ARBA00012729"/>
    </source>
</evidence>
<accession>A0A6J3MAS8</accession>
<evidence type="ECO:0000256" key="7">
    <source>
        <dbReference type="ARBA" id="ARBA00022801"/>
    </source>
</evidence>
<evidence type="ECO:0000256" key="9">
    <source>
        <dbReference type="ARBA" id="ARBA00023180"/>
    </source>
</evidence>
<evidence type="ECO:0000256" key="13">
    <source>
        <dbReference type="SAM" id="Phobius"/>
    </source>
</evidence>
<keyword evidence="11" id="KW-0961">Cell wall biogenesis/degradation</keyword>
<dbReference type="GO" id="GO:0005975">
    <property type="term" value="P:carbohydrate metabolic process"/>
    <property type="evidence" value="ECO:0007669"/>
    <property type="project" value="InterPro"/>
</dbReference>
<reference evidence="17" key="2">
    <citation type="submission" date="2020-04" db="EMBL/GenBank/DDBJ databases">
        <authorList>
            <consortium name="NCBI Genome Project"/>
        </authorList>
    </citation>
    <scope>NUCLEOTIDE SEQUENCE</scope>
    <source>
        <strain evidence="17">CBS 342.82</strain>
    </source>
</reference>
<reference evidence="17" key="3">
    <citation type="submission" date="2025-08" db="UniProtKB">
        <authorList>
            <consortium name="RefSeq"/>
        </authorList>
    </citation>
    <scope>IDENTIFICATION</scope>
    <source>
        <strain evidence="17">CBS 342.82</strain>
    </source>
</reference>
<keyword evidence="8 13" id="KW-0472">Membrane</keyword>
<dbReference type="GO" id="GO:0008843">
    <property type="term" value="F:endochitinase activity"/>
    <property type="evidence" value="ECO:0007669"/>
    <property type="project" value="UniProtKB-EC"/>
</dbReference>
<keyword evidence="16" id="KW-1185">Reference proteome</keyword>
<dbReference type="Pfam" id="PF00722">
    <property type="entry name" value="Glyco_hydro_16"/>
    <property type="match status" value="1"/>
</dbReference>
<feature type="signal peptide" evidence="14">
    <location>
        <begin position="1"/>
        <end position="18"/>
    </location>
</feature>
<dbReference type="EC" id="3.2.1.14" evidence="3"/>
<keyword evidence="5" id="KW-0808">Transferase</keyword>
<comment type="subcellular location">
    <subcellularLocation>
        <location evidence="2">Membrane</location>
    </subcellularLocation>
</comment>
<evidence type="ECO:0000313" key="16">
    <source>
        <dbReference type="Proteomes" id="UP000504637"/>
    </source>
</evidence>
<feature type="transmembrane region" description="Helical" evidence="13">
    <location>
        <begin position="299"/>
        <end position="321"/>
    </location>
</feature>
<dbReference type="PROSITE" id="PS51257">
    <property type="entry name" value="PROKAR_LIPOPROTEIN"/>
    <property type="match status" value="1"/>
</dbReference>
<keyword evidence="6 14" id="KW-0732">Signal</keyword>
<dbReference type="GO" id="GO:0016757">
    <property type="term" value="F:glycosyltransferase activity"/>
    <property type="evidence" value="ECO:0007669"/>
    <property type="project" value="UniProtKB-KW"/>
</dbReference>
<feature type="domain" description="GH16" evidence="15">
    <location>
        <begin position="27"/>
        <end position="237"/>
    </location>
</feature>
<proteinExistence type="inferred from homology"/>
<evidence type="ECO:0000256" key="14">
    <source>
        <dbReference type="SAM" id="SignalP"/>
    </source>
</evidence>
<dbReference type="GeneID" id="54365206"/>
<keyword evidence="10" id="KW-0326">Glycosidase</keyword>
<evidence type="ECO:0000256" key="10">
    <source>
        <dbReference type="ARBA" id="ARBA00023295"/>
    </source>
</evidence>
<dbReference type="InterPro" id="IPR000757">
    <property type="entry name" value="Beta-glucanase-like"/>
</dbReference>
<evidence type="ECO:0000256" key="1">
    <source>
        <dbReference type="ARBA" id="ARBA00000822"/>
    </source>
</evidence>
<keyword evidence="13" id="KW-1133">Transmembrane helix</keyword>
<dbReference type="Proteomes" id="UP000504637">
    <property type="component" value="Unplaced"/>
</dbReference>
<evidence type="ECO:0000256" key="5">
    <source>
        <dbReference type="ARBA" id="ARBA00022679"/>
    </source>
</evidence>
<dbReference type="RefSeq" id="XP_033462162.1">
    <property type="nucleotide sequence ID" value="XM_033607406.1"/>
</dbReference>
<evidence type="ECO:0000256" key="2">
    <source>
        <dbReference type="ARBA" id="ARBA00004370"/>
    </source>
</evidence>
<comment type="catalytic activity">
    <reaction evidence="1">
        <text>Random endo-hydrolysis of N-acetyl-beta-D-glucosaminide (1-&gt;4)-beta-linkages in chitin and chitodextrins.</text>
        <dbReference type="EC" id="3.2.1.14"/>
    </reaction>
</comment>
<gene>
    <name evidence="17" type="ORF">K489DRAFT_407825</name>
</gene>
<evidence type="ECO:0000256" key="8">
    <source>
        <dbReference type="ARBA" id="ARBA00023136"/>
    </source>
</evidence>
<name>A0A6J3MAS8_9PEZI</name>
<dbReference type="GO" id="GO:0031505">
    <property type="term" value="P:fungal-type cell wall organization"/>
    <property type="evidence" value="ECO:0007669"/>
    <property type="project" value="TreeGrafter"/>
</dbReference>
<dbReference type="Gene3D" id="2.60.120.200">
    <property type="match status" value="1"/>
</dbReference>
<dbReference type="GO" id="GO:0009277">
    <property type="term" value="C:fungal-type cell wall"/>
    <property type="evidence" value="ECO:0007669"/>
    <property type="project" value="TreeGrafter"/>
</dbReference>
<keyword evidence="7 17" id="KW-0378">Hydrolase</keyword>
<dbReference type="PANTHER" id="PTHR10963">
    <property type="entry name" value="GLYCOSYL HYDROLASE-RELATED"/>
    <property type="match status" value="1"/>
</dbReference>
<organism evidence="17">
    <name type="scientific">Dissoconium aciculare CBS 342.82</name>
    <dbReference type="NCBI Taxonomy" id="1314786"/>
    <lineage>
        <taxon>Eukaryota</taxon>
        <taxon>Fungi</taxon>
        <taxon>Dikarya</taxon>
        <taxon>Ascomycota</taxon>
        <taxon>Pezizomycotina</taxon>
        <taxon>Dothideomycetes</taxon>
        <taxon>Dothideomycetidae</taxon>
        <taxon>Mycosphaerellales</taxon>
        <taxon>Dissoconiaceae</taxon>
        <taxon>Dissoconium</taxon>
    </lineage>
</organism>
<dbReference type="GO" id="GO:0016020">
    <property type="term" value="C:membrane"/>
    <property type="evidence" value="ECO:0007669"/>
    <property type="project" value="UniProtKB-SubCell"/>
</dbReference>
<evidence type="ECO:0000313" key="17">
    <source>
        <dbReference type="RefSeq" id="XP_033462162.1"/>
    </source>
</evidence>
<evidence type="ECO:0000259" key="15">
    <source>
        <dbReference type="PROSITE" id="PS51762"/>
    </source>
</evidence>
<reference evidence="17" key="1">
    <citation type="submission" date="2020-01" db="EMBL/GenBank/DDBJ databases">
        <authorList>
            <consortium name="DOE Joint Genome Institute"/>
            <person name="Haridas S."/>
            <person name="Albert R."/>
            <person name="Binder M."/>
            <person name="Bloem J."/>
            <person name="Labutti K."/>
            <person name="Salamov A."/>
            <person name="Andreopoulos B."/>
            <person name="Baker S.E."/>
            <person name="Barry K."/>
            <person name="Bills G."/>
            <person name="Bluhm B.H."/>
            <person name="Cannon C."/>
            <person name="Castanera R."/>
            <person name="Culley D.E."/>
            <person name="Daum C."/>
            <person name="Ezra D."/>
            <person name="Gonzalez J.B."/>
            <person name="Henrissat B."/>
            <person name="Kuo A."/>
            <person name="Liang C."/>
            <person name="Lipzen A."/>
            <person name="Lutzoni F."/>
            <person name="Magnuson J."/>
            <person name="Mondo S."/>
            <person name="Nolan M."/>
            <person name="Ohm R."/>
            <person name="Pangilinan J."/>
            <person name="Park H.-J."/>
            <person name="Ramirez L."/>
            <person name="Alfaro M."/>
            <person name="Sun H."/>
            <person name="Tritt A."/>
            <person name="Yoshinaga Y."/>
            <person name="Zwiers L.-H."/>
            <person name="Turgeon B.G."/>
            <person name="Goodwin S.B."/>
            <person name="Spatafora J.W."/>
            <person name="Crous P.W."/>
            <person name="Grigoriev I.V."/>
        </authorList>
    </citation>
    <scope>NUCLEOTIDE SEQUENCE</scope>
    <source>
        <strain evidence="17">CBS 342.82</strain>
    </source>
</reference>